<dbReference type="CDD" id="cd02440">
    <property type="entry name" value="AdoMet_MTases"/>
    <property type="match status" value="1"/>
</dbReference>
<keyword evidence="1 6" id="KW-0489">Methyltransferase</keyword>
<evidence type="ECO:0000256" key="1">
    <source>
        <dbReference type="ARBA" id="ARBA00022603"/>
    </source>
</evidence>
<dbReference type="Gene3D" id="3.40.50.150">
    <property type="entry name" value="Vaccinia Virus protein VP39"/>
    <property type="match status" value="1"/>
</dbReference>
<proteinExistence type="predicted"/>
<organism evidence="6">
    <name type="scientific">Sorangium cellulosum</name>
    <name type="common">Polyangium cellulosum</name>
    <dbReference type="NCBI Taxonomy" id="56"/>
    <lineage>
        <taxon>Bacteria</taxon>
        <taxon>Pseudomonadati</taxon>
        <taxon>Myxococcota</taxon>
        <taxon>Polyangia</taxon>
        <taxon>Polyangiales</taxon>
        <taxon>Polyangiaceae</taxon>
        <taxon>Sorangium</taxon>
    </lineage>
</organism>
<dbReference type="InterPro" id="IPR001077">
    <property type="entry name" value="COMT_C"/>
</dbReference>
<dbReference type="GO" id="GO:0046983">
    <property type="term" value="F:protein dimerization activity"/>
    <property type="evidence" value="ECO:0007669"/>
    <property type="project" value="InterPro"/>
</dbReference>
<dbReference type="Pfam" id="PF00891">
    <property type="entry name" value="Methyltransf_2"/>
    <property type="match status" value="1"/>
</dbReference>
<evidence type="ECO:0000259" key="5">
    <source>
        <dbReference type="Pfam" id="PF08100"/>
    </source>
</evidence>
<dbReference type="InterPro" id="IPR036390">
    <property type="entry name" value="WH_DNA-bd_sf"/>
</dbReference>
<protein>
    <submittedName>
        <fullName evidence="6">O-methyltransferase</fullName>
    </submittedName>
</protein>
<feature type="domain" description="O-methyltransferase C-terminal" evidence="4">
    <location>
        <begin position="114"/>
        <end position="325"/>
    </location>
</feature>
<dbReference type="PANTHER" id="PTHR43712:SF2">
    <property type="entry name" value="O-METHYLTRANSFERASE CICE"/>
    <property type="match status" value="1"/>
</dbReference>
<dbReference type="EMBL" id="MH908920">
    <property type="protein sequence ID" value="AYM54256.1"/>
    <property type="molecule type" value="Genomic_DNA"/>
</dbReference>
<dbReference type="AlphaFoldDB" id="A0A3S5GY82"/>
<accession>A0A3S5GY82</accession>
<dbReference type="PROSITE" id="PS51683">
    <property type="entry name" value="SAM_OMT_II"/>
    <property type="match status" value="1"/>
</dbReference>
<dbReference type="Gene3D" id="1.10.10.10">
    <property type="entry name" value="Winged helix-like DNA-binding domain superfamily/Winged helix DNA-binding domain"/>
    <property type="match status" value="1"/>
</dbReference>
<keyword evidence="2 6" id="KW-0808">Transferase</keyword>
<dbReference type="InterPro" id="IPR036388">
    <property type="entry name" value="WH-like_DNA-bd_sf"/>
</dbReference>
<name>A0A3S5GY82_SORCE</name>
<sequence length="347" mass="38569">MKETQDVDRIFERFELIVNGPALFSALVTALELGIFRFLSLHPKSGFDDVLRFTGLRADKLRVLLHALCATELVDKADGRYMNSPVAEKLLAPDGQDSWRHILIGWQRIYYPAFVHLTSALREGTNTALSAYPGSEPTLYQRLAHNPELQATFHACMAAFTLQTMSGLLESPELATVRHVLDIGGNDGTTATRLAARYPELRVTIFDLPSVTRAGERAVSAELADRIQFHPGDLFQDPFPRGVDAVLFSHVLEIFDEAQILSLLAKAFDVLPTGGKLLIYGFHASDDERRGAFSARLSLYLHVLASGHGMAYPAKDYERWLRQVGCGRVTSFTGLPYEHGLIVGWKQ</sequence>
<feature type="domain" description="O-methyltransferase dimerisation" evidence="5">
    <location>
        <begin position="19"/>
        <end position="92"/>
    </location>
</feature>
<reference evidence="6" key="1">
    <citation type="journal article" date="2018" name="J. Ind. Microbiol. Biotechnol.">
        <title>Genome mining reveals uncommon alkylpyrones as type III PKS products from myxobacteria.</title>
        <authorList>
            <person name="Hug J.J."/>
            <person name="Panter F."/>
            <person name="Krug D."/>
            <person name="Muller R."/>
        </authorList>
    </citation>
    <scope>NUCLEOTIDE SEQUENCE</scope>
    <source>
        <strain evidence="6">So ce1128</strain>
    </source>
</reference>
<evidence type="ECO:0000256" key="2">
    <source>
        <dbReference type="ARBA" id="ARBA00022679"/>
    </source>
</evidence>
<dbReference type="InterPro" id="IPR016461">
    <property type="entry name" value="COMT-like"/>
</dbReference>
<dbReference type="InterPro" id="IPR029063">
    <property type="entry name" value="SAM-dependent_MTases_sf"/>
</dbReference>
<evidence type="ECO:0000313" key="6">
    <source>
        <dbReference type="EMBL" id="AYM54256.1"/>
    </source>
</evidence>
<dbReference type="SUPFAM" id="SSF53335">
    <property type="entry name" value="S-adenosyl-L-methionine-dependent methyltransferases"/>
    <property type="match status" value="1"/>
</dbReference>
<dbReference type="GO" id="GO:0032259">
    <property type="term" value="P:methylation"/>
    <property type="evidence" value="ECO:0007669"/>
    <property type="project" value="UniProtKB-KW"/>
</dbReference>
<evidence type="ECO:0000256" key="3">
    <source>
        <dbReference type="ARBA" id="ARBA00022691"/>
    </source>
</evidence>
<dbReference type="Gene3D" id="1.20.58.1390">
    <property type="match status" value="1"/>
</dbReference>
<dbReference type="InterPro" id="IPR012967">
    <property type="entry name" value="COMT_dimerisation"/>
</dbReference>
<dbReference type="SUPFAM" id="SSF46785">
    <property type="entry name" value="Winged helix' DNA-binding domain"/>
    <property type="match status" value="1"/>
</dbReference>
<keyword evidence="3" id="KW-0949">S-adenosyl-L-methionine</keyword>
<dbReference type="Pfam" id="PF08100">
    <property type="entry name" value="Dimerisation"/>
    <property type="match status" value="1"/>
</dbReference>
<dbReference type="GO" id="GO:0008171">
    <property type="term" value="F:O-methyltransferase activity"/>
    <property type="evidence" value="ECO:0007669"/>
    <property type="project" value="InterPro"/>
</dbReference>
<evidence type="ECO:0000259" key="4">
    <source>
        <dbReference type="Pfam" id="PF00891"/>
    </source>
</evidence>
<dbReference type="PANTHER" id="PTHR43712">
    <property type="entry name" value="PUTATIVE (AFU_ORTHOLOGUE AFUA_4G14580)-RELATED"/>
    <property type="match status" value="1"/>
</dbReference>